<evidence type="ECO:0000313" key="22">
    <source>
        <dbReference type="EMBL" id="CAC43237.1"/>
    </source>
</evidence>
<protein>
    <recommendedName>
        <fullName evidence="18">Lipoxygenase</fullName>
        <ecNumber evidence="18">1.13.11.-</ecNumber>
    </recommendedName>
</protein>
<dbReference type="PROSITE" id="PS00711">
    <property type="entry name" value="LIPOXYGENASE_1"/>
    <property type="match status" value="1"/>
</dbReference>
<dbReference type="Pfam" id="PF01477">
    <property type="entry name" value="PLAT"/>
    <property type="match status" value="1"/>
</dbReference>
<comment type="caution">
    <text evidence="16">Lacks conserved residue(s) required for the propagation of feature annotation.</text>
</comment>
<dbReference type="FunFam" id="4.10.372.10:FF:000001">
    <property type="entry name" value="Lipoxygenase"/>
    <property type="match status" value="1"/>
</dbReference>
<dbReference type="GO" id="GO:0034440">
    <property type="term" value="P:lipid oxidation"/>
    <property type="evidence" value="ECO:0007669"/>
    <property type="project" value="InterPro"/>
</dbReference>
<dbReference type="PRINTS" id="PR00087">
    <property type="entry name" value="LIPOXYGENASE"/>
</dbReference>
<dbReference type="GO" id="GO:0005737">
    <property type="term" value="C:cytoplasm"/>
    <property type="evidence" value="ECO:0007669"/>
    <property type="project" value="UniProtKB-SubCell"/>
</dbReference>
<comment type="function">
    <text evidence="15">Plant lipoxygenase may be involved in a number of diverse aspects of plant physiology including growth and development, pest resistance, and senescence or responses to wounding. It catalyzes the hydroperoxidation of lipids containing a cis,cis-1,4-pentadiene structure.</text>
</comment>
<dbReference type="GO" id="GO:0005506">
    <property type="term" value="F:iron ion binding"/>
    <property type="evidence" value="ECO:0007669"/>
    <property type="project" value="UniProtKB-ARBA"/>
</dbReference>
<gene>
    <name evidence="22" type="primary">lox1</name>
</gene>
<sequence>MALAKEIMGSSLVERSLFLSSSSRVLQRHSLLISPVFVPLENRKVVRLRKAAKFPVAAISEDLLKGSSSSSASSPSVPAEKPVKFKVRAVVTVRNKIKEDFKETIVKHIDALTDRIGRNVVLELVSTEIDPKTKAAKKSNEAVLKDWSKKSNVKAERVNYTAEFTVDSSFGEPGAITVTNNHQKEFFLESITIEGFATGAVHFPCNSWVQARKDHPGKRIFFSNKPYLPADTPAGLRLLREKELRNLRGDGKGVRNLSDRIYDYDTYNDLGNPDKGIELARPTLGGSETYPYPRRCRTGREPTDTDMYAESRVEKPLPMYVPRDERFEESKQNTFSVKRLKAVLHNLIPSLKASISANNQDFNDFTDVDGLYSEGLLIKFGLQDDVLRKLPLPKVVSKIQESSQGLLKYDTPKIISKDKFAWLRDDEFARQAIAGVNPVNIEKLQVFPPVSKLDPELYGPQESALKEEHILNQLNGMTVQQAIDENKLFIIDYHDVYLPFLERINALDGRKSYATRTIFFLTPVGTLKPVAIELSLPPSGPSSRSKRVVTPPADATTNWMWMLAKAHVCANDAGVHQLVNHWLRTHACMEPFILAAHRQLSAMHPIFKLLDPHMRYTLEINALARQSLISADGIIESCFTPGRYNMEISSAAYKSFWRFDMDSLPADLIRRGMAVPDPTQPHGLKLVMEDYPYAEDGLLIWSAIENWVRTYVNYYYPHSSLICNDKELQAWYSESINVGHADKRHESWWPTLNNSENLVSILSIMIWNASAQHAALNFGQYPYGGYIPNRPPLMRRLIPEEGDPEFASFLADPQKYFLNALPSVLQASKYMAVVDTLSTHSPDEEYLGERQQPSIWSGDPEIVEAFYEFSAQIRQIEKVIDSRNSDRTLRNRCGAGVLPYELLAPSSEPGVTCRGVPNSVST</sequence>
<dbReference type="InterPro" id="IPR001246">
    <property type="entry name" value="LipOase_plant"/>
</dbReference>
<organism evidence="22">
    <name type="scientific">Sesbania rostrata</name>
    <dbReference type="NCBI Taxonomy" id="3895"/>
    <lineage>
        <taxon>Eukaryota</taxon>
        <taxon>Viridiplantae</taxon>
        <taxon>Streptophyta</taxon>
        <taxon>Embryophyta</taxon>
        <taxon>Tracheophyta</taxon>
        <taxon>Spermatophyta</taxon>
        <taxon>Magnoliopsida</taxon>
        <taxon>eudicotyledons</taxon>
        <taxon>Gunneridae</taxon>
        <taxon>Pentapetalae</taxon>
        <taxon>rosids</taxon>
        <taxon>fabids</taxon>
        <taxon>Fabales</taxon>
        <taxon>Fabaceae</taxon>
        <taxon>Papilionoideae</taxon>
        <taxon>50 kb inversion clade</taxon>
        <taxon>NPAAA clade</taxon>
        <taxon>Hologalegina</taxon>
        <taxon>robinioid clade</taxon>
        <taxon>Sesbanieae</taxon>
        <taxon>Sesbania</taxon>
    </lineage>
</organism>
<dbReference type="GO" id="GO:1990136">
    <property type="term" value="F:linoleate 9S-lipoxygenase activity"/>
    <property type="evidence" value="ECO:0007669"/>
    <property type="project" value="UniProtKB-EC"/>
</dbReference>
<dbReference type="PROSITE" id="PS00081">
    <property type="entry name" value="LIPOXYGENASE_2"/>
    <property type="match status" value="1"/>
</dbReference>
<dbReference type="PROSITE" id="PS51393">
    <property type="entry name" value="LIPOXYGENASE_3"/>
    <property type="match status" value="1"/>
</dbReference>
<dbReference type="GO" id="GO:0031408">
    <property type="term" value="P:oxylipin biosynthetic process"/>
    <property type="evidence" value="ECO:0007669"/>
    <property type="project" value="UniProtKB-UniRule"/>
</dbReference>
<dbReference type="InterPro" id="IPR020834">
    <property type="entry name" value="LipOase_CS"/>
</dbReference>
<keyword evidence="6 17" id="KW-0479">Metal-binding</keyword>
<dbReference type="Gene3D" id="2.60.60.20">
    <property type="entry name" value="PLAT/LH2 domain"/>
    <property type="match status" value="1"/>
</dbReference>
<dbReference type="EMBL" id="AJ309069">
    <property type="protein sequence ID" value="CAC43237.1"/>
    <property type="molecule type" value="mRNA"/>
</dbReference>
<evidence type="ECO:0000256" key="11">
    <source>
        <dbReference type="ARBA" id="ARBA00023004"/>
    </source>
</evidence>
<evidence type="ECO:0000256" key="2">
    <source>
        <dbReference type="ARBA" id="ARBA00004496"/>
    </source>
</evidence>
<evidence type="ECO:0000256" key="5">
    <source>
        <dbReference type="ARBA" id="ARBA00022516"/>
    </source>
</evidence>
<evidence type="ECO:0000256" key="1">
    <source>
        <dbReference type="ARBA" id="ARBA00001962"/>
    </source>
</evidence>
<evidence type="ECO:0000256" key="16">
    <source>
        <dbReference type="PROSITE-ProRule" id="PRU00152"/>
    </source>
</evidence>
<keyword evidence="5 18" id="KW-0444">Lipid biosynthesis</keyword>
<dbReference type="GO" id="GO:0006633">
    <property type="term" value="P:fatty acid biosynthetic process"/>
    <property type="evidence" value="ECO:0007669"/>
    <property type="project" value="UniProtKB-KW"/>
</dbReference>
<keyword evidence="8" id="KW-0276">Fatty acid metabolism</keyword>
<evidence type="ECO:0000256" key="4">
    <source>
        <dbReference type="ARBA" id="ARBA00022490"/>
    </source>
</evidence>
<keyword evidence="4" id="KW-0963">Cytoplasm</keyword>
<evidence type="ECO:0000256" key="13">
    <source>
        <dbReference type="ARBA" id="ARBA00023160"/>
    </source>
</evidence>
<dbReference type="AlphaFoldDB" id="Q93YA9"/>
<comment type="cofactor">
    <cofactor evidence="1 17">
        <name>Fe cation</name>
        <dbReference type="ChEBI" id="CHEBI:24875"/>
    </cofactor>
</comment>
<evidence type="ECO:0000256" key="7">
    <source>
        <dbReference type="ARBA" id="ARBA00022767"/>
    </source>
</evidence>
<reference evidence="22" key="1">
    <citation type="journal article" date="2001" name="Nucleic Acids Res.">
        <title>A critical evaluation of differential display as a tool to identify genes involved in legume nodulation: looking back and looking forward.</title>
        <authorList>
            <person name="Lievens S."/>
            <person name="Goormachtig S."/>
            <person name="Holsters M."/>
        </authorList>
    </citation>
    <scope>NUCLEOTIDE SEQUENCE</scope>
</reference>
<dbReference type="UniPathway" id="UPA00382"/>
<dbReference type="SUPFAM" id="SSF49723">
    <property type="entry name" value="Lipase/lipooxygenase domain (PLAT/LH2 domain)"/>
    <property type="match status" value="1"/>
</dbReference>
<evidence type="ECO:0000259" key="21">
    <source>
        <dbReference type="PROSITE" id="PS51393"/>
    </source>
</evidence>
<dbReference type="InterPro" id="IPR036392">
    <property type="entry name" value="PLAT/LH2_dom_sf"/>
</dbReference>
<dbReference type="InterPro" id="IPR042057">
    <property type="entry name" value="Lipoxy_PLAT/LH2"/>
</dbReference>
<dbReference type="InterPro" id="IPR000907">
    <property type="entry name" value="LipOase"/>
</dbReference>
<evidence type="ECO:0000256" key="15">
    <source>
        <dbReference type="ARBA" id="ARBA00055127"/>
    </source>
</evidence>
<dbReference type="SMART" id="SM00308">
    <property type="entry name" value="LH2"/>
    <property type="match status" value="1"/>
</dbReference>
<comment type="subcellular location">
    <subcellularLocation>
        <location evidence="2">Cytoplasm</location>
    </subcellularLocation>
</comment>
<evidence type="ECO:0000259" key="20">
    <source>
        <dbReference type="PROSITE" id="PS50095"/>
    </source>
</evidence>
<dbReference type="PRINTS" id="PR00468">
    <property type="entry name" value="PLTLPOXGNASE"/>
</dbReference>
<dbReference type="CDD" id="cd01751">
    <property type="entry name" value="PLAT_LH2"/>
    <property type="match status" value="1"/>
</dbReference>
<dbReference type="InterPro" id="IPR027433">
    <property type="entry name" value="Lipoxygenase_dom_3"/>
</dbReference>
<dbReference type="FunFam" id="3.10.450.60:FF:000002">
    <property type="entry name" value="Lipoxygenase"/>
    <property type="match status" value="1"/>
</dbReference>
<keyword evidence="12" id="KW-0443">Lipid metabolism</keyword>
<evidence type="ECO:0000256" key="12">
    <source>
        <dbReference type="ARBA" id="ARBA00023098"/>
    </source>
</evidence>
<comment type="similarity">
    <text evidence="3 17">Belongs to the lipoxygenase family.</text>
</comment>
<dbReference type="SUPFAM" id="SSF48484">
    <property type="entry name" value="Lipoxigenase"/>
    <property type="match status" value="1"/>
</dbReference>
<feature type="domain" description="PLAT" evidence="20">
    <location>
        <begin position="101"/>
        <end position="223"/>
    </location>
</feature>
<feature type="domain" description="Lipoxygenase" evidence="21">
    <location>
        <begin position="226"/>
        <end position="922"/>
    </location>
</feature>
<dbReference type="Pfam" id="PF00305">
    <property type="entry name" value="Lipoxygenase"/>
    <property type="match status" value="1"/>
</dbReference>
<evidence type="ECO:0000256" key="3">
    <source>
        <dbReference type="ARBA" id="ARBA00009419"/>
    </source>
</evidence>
<evidence type="ECO:0000256" key="17">
    <source>
        <dbReference type="RuleBase" id="RU003974"/>
    </source>
</evidence>
<evidence type="ECO:0000256" key="18">
    <source>
        <dbReference type="RuleBase" id="RU003975"/>
    </source>
</evidence>
<dbReference type="Gene3D" id="4.10.372.10">
    <property type="entry name" value="Lipoxygenase-1, Domain 3"/>
    <property type="match status" value="1"/>
</dbReference>
<name>Q93YA9_SESRO</name>
<evidence type="ECO:0000256" key="8">
    <source>
        <dbReference type="ARBA" id="ARBA00022832"/>
    </source>
</evidence>
<dbReference type="EC" id="1.13.11.-" evidence="18"/>
<keyword evidence="9 17" id="KW-0223">Dioxygenase</keyword>
<evidence type="ECO:0000256" key="10">
    <source>
        <dbReference type="ARBA" id="ARBA00023002"/>
    </source>
</evidence>
<evidence type="ECO:0000256" key="14">
    <source>
        <dbReference type="ARBA" id="ARBA00036508"/>
    </source>
</evidence>
<evidence type="ECO:0000256" key="6">
    <source>
        <dbReference type="ARBA" id="ARBA00022723"/>
    </source>
</evidence>
<keyword evidence="10 17" id="KW-0560">Oxidoreductase</keyword>
<accession>Q93YA9</accession>
<dbReference type="FunFam" id="4.10.375.10:FF:000001">
    <property type="entry name" value="Lipoxygenase"/>
    <property type="match status" value="1"/>
</dbReference>
<comment type="pathway">
    <text evidence="18">Lipid metabolism; oxylipin biosynthesis.</text>
</comment>
<feature type="region of interest" description="Disordered" evidence="19">
    <location>
        <begin position="278"/>
        <end position="303"/>
    </location>
</feature>
<evidence type="ECO:0000256" key="9">
    <source>
        <dbReference type="ARBA" id="ARBA00022964"/>
    </source>
</evidence>
<keyword evidence="7 18" id="KW-0925">Oxylipin biosynthesis</keyword>
<dbReference type="InterPro" id="IPR001024">
    <property type="entry name" value="PLAT/LH2_dom"/>
</dbReference>
<proteinExistence type="evidence at transcript level"/>
<dbReference type="Gene3D" id="4.10.375.10">
    <property type="entry name" value="Lipoxygenase-1, Domain 2"/>
    <property type="match status" value="1"/>
</dbReference>
<dbReference type="Gene3D" id="1.20.245.10">
    <property type="entry name" value="Lipoxygenase-1, Domain 5"/>
    <property type="match status" value="1"/>
</dbReference>
<dbReference type="InterPro" id="IPR020833">
    <property type="entry name" value="LipOase_Fe_BS"/>
</dbReference>
<comment type="catalytic activity">
    <reaction evidence="14">
        <text>(9Z,12Z)-octadecadienoate + O2 = (9S)-hydroperoxy-(10E,12Z)-octadecadienoate</text>
        <dbReference type="Rhea" id="RHEA:30291"/>
        <dbReference type="ChEBI" id="CHEBI:15379"/>
        <dbReference type="ChEBI" id="CHEBI:30245"/>
        <dbReference type="ChEBI" id="CHEBI:60955"/>
        <dbReference type="EC" id="1.13.11.58"/>
    </reaction>
</comment>
<dbReference type="PANTHER" id="PTHR11771">
    <property type="entry name" value="LIPOXYGENASE"/>
    <property type="match status" value="1"/>
</dbReference>
<dbReference type="FunFam" id="1.20.245.10:FF:000002">
    <property type="entry name" value="Lipoxygenase"/>
    <property type="match status" value="1"/>
</dbReference>
<dbReference type="Gene3D" id="3.10.450.60">
    <property type="match status" value="1"/>
</dbReference>
<keyword evidence="11 17" id="KW-0408">Iron</keyword>
<dbReference type="InterPro" id="IPR036226">
    <property type="entry name" value="LipOase_C_sf"/>
</dbReference>
<evidence type="ECO:0000256" key="19">
    <source>
        <dbReference type="SAM" id="MobiDB-lite"/>
    </source>
</evidence>
<dbReference type="PROSITE" id="PS50095">
    <property type="entry name" value="PLAT"/>
    <property type="match status" value="1"/>
</dbReference>
<keyword evidence="13 18" id="KW-0275">Fatty acid biosynthesis</keyword>
<dbReference type="InterPro" id="IPR013819">
    <property type="entry name" value="LipOase_C"/>
</dbReference>